<reference evidence="2" key="1">
    <citation type="submission" date="2023-03" db="EMBL/GenBank/DDBJ databases">
        <title>Chromosome-scale reference genome and RAD-based genetic map of yellow starthistle (Centaurea solstitialis) reveal putative structural variation and QTLs associated with invader traits.</title>
        <authorList>
            <person name="Reatini B."/>
            <person name="Cang F.A."/>
            <person name="Jiang Q."/>
            <person name="Mckibben M.T.W."/>
            <person name="Barker M.S."/>
            <person name="Rieseberg L.H."/>
            <person name="Dlugosch K.M."/>
        </authorList>
    </citation>
    <scope>NUCLEOTIDE SEQUENCE</scope>
    <source>
        <strain evidence="2">CAN-66</strain>
        <tissue evidence="2">Leaf</tissue>
    </source>
</reference>
<dbReference type="InterPro" id="IPR013103">
    <property type="entry name" value="RVT_2"/>
</dbReference>
<keyword evidence="3" id="KW-1185">Reference proteome</keyword>
<evidence type="ECO:0000313" key="2">
    <source>
        <dbReference type="EMBL" id="KAJ9560900.1"/>
    </source>
</evidence>
<protein>
    <recommendedName>
        <fullName evidence="1">Reverse transcriptase Ty1/copia-type domain-containing protein</fullName>
    </recommendedName>
</protein>
<dbReference type="Pfam" id="PF07727">
    <property type="entry name" value="RVT_2"/>
    <property type="match status" value="1"/>
</dbReference>
<evidence type="ECO:0000259" key="1">
    <source>
        <dbReference type="Pfam" id="PF07727"/>
    </source>
</evidence>
<accession>A0AA38WQ42</accession>
<feature type="domain" description="Reverse transcriptase Ty1/copia-type" evidence="1">
    <location>
        <begin position="24"/>
        <end position="130"/>
    </location>
</feature>
<dbReference type="AlphaFoldDB" id="A0AA38WQ42"/>
<dbReference type="Proteomes" id="UP001172457">
    <property type="component" value="Chromosome 2"/>
</dbReference>
<organism evidence="2 3">
    <name type="scientific">Centaurea solstitialis</name>
    <name type="common">yellow star-thistle</name>
    <dbReference type="NCBI Taxonomy" id="347529"/>
    <lineage>
        <taxon>Eukaryota</taxon>
        <taxon>Viridiplantae</taxon>
        <taxon>Streptophyta</taxon>
        <taxon>Embryophyta</taxon>
        <taxon>Tracheophyta</taxon>
        <taxon>Spermatophyta</taxon>
        <taxon>Magnoliopsida</taxon>
        <taxon>eudicotyledons</taxon>
        <taxon>Gunneridae</taxon>
        <taxon>Pentapetalae</taxon>
        <taxon>asterids</taxon>
        <taxon>campanulids</taxon>
        <taxon>Asterales</taxon>
        <taxon>Asteraceae</taxon>
        <taxon>Carduoideae</taxon>
        <taxon>Cardueae</taxon>
        <taxon>Centaureinae</taxon>
        <taxon>Centaurea</taxon>
    </lineage>
</organism>
<sequence length="263" mass="29400">MKTTLLFATRPVWSPRVIANKRVSIDETFASVARIEAIRIFLAYAAHKNMKVYQMDVKCAFLNDVVHEEVYVEQPEGFVDPRFPNYVYVLDKALYGLKQASRIWYETLTIHLLDAGYKKGTIDPTLFLHWSGLQVRQRPNSIFINQSEYIQDLVKRFDLEGSNSAATRMSTNFHLDICISPGDRGSILSALEIQGPNRSPLLPHGFALELPSPGHNPKRVSPGEVSTHLIRSASFPSPADVGRAVTLSPLTDTTSPLCTSVRS</sequence>
<proteinExistence type="predicted"/>
<dbReference type="EMBL" id="JARYMX010000002">
    <property type="protein sequence ID" value="KAJ9560900.1"/>
    <property type="molecule type" value="Genomic_DNA"/>
</dbReference>
<comment type="caution">
    <text evidence="2">The sequence shown here is derived from an EMBL/GenBank/DDBJ whole genome shotgun (WGS) entry which is preliminary data.</text>
</comment>
<gene>
    <name evidence="2" type="ORF">OSB04_006060</name>
</gene>
<evidence type="ECO:0000313" key="3">
    <source>
        <dbReference type="Proteomes" id="UP001172457"/>
    </source>
</evidence>
<name>A0AA38WQ42_9ASTR</name>